<gene>
    <name evidence="3" type="ORF">HRI96_01995</name>
</gene>
<evidence type="ECO:0000259" key="2">
    <source>
        <dbReference type="Pfam" id="PF01965"/>
    </source>
</evidence>
<dbReference type="InterPro" id="IPR006287">
    <property type="entry name" value="DJ-1"/>
</dbReference>
<evidence type="ECO:0000313" key="3">
    <source>
        <dbReference type="EMBL" id="QTQ11066.1"/>
    </source>
</evidence>
<protein>
    <submittedName>
        <fullName evidence="3">DJ-1/PfpI family protein</fullName>
    </submittedName>
</protein>
<dbReference type="AlphaFoldDB" id="A0A975EY15"/>
<feature type="domain" description="DJ-1/PfpI" evidence="2">
    <location>
        <begin position="2"/>
        <end position="187"/>
    </location>
</feature>
<keyword evidence="1" id="KW-0812">Transmembrane</keyword>
<dbReference type="EMBL" id="CP054257">
    <property type="protein sequence ID" value="QTQ11066.1"/>
    <property type="molecule type" value="Genomic_DNA"/>
</dbReference>
<reference evidence="3" key="1">
    <citation type="submission" date="2020-05" db="EMBL/GenBank/DDBJ databases">
        <authorList>
            <person name="Zeng H."/>
            <person name="Chan Y.K."/>
            <person name="Watt R.M."/>
        </authorList>
    </citation>
    <scope>NUCLEOTIDE SEQUENCE</scope>
    <source>
        <strain evidence="3">ATCC 700773</strain>
    </source>
</reference>
<sequence length="204" mass="21359">MKKVIVFLAPGFEETEAVTPVDYLRRAGVEVVTAALPAAGESAGKRVSGSHKVEISADVLFSDWLAESGEALPDAVFIPGGMPGAANVGLDASACDFIRRMFMKEKLVAAICAAPVVVLAKLGVLSGKRFTCYPGMETQLSEYCGSAYPEITAGSVHVKDVPFVRDGNVLTGRGPGTAGYFAVEMISALCGSDKAKEIERAVLL</sequence>
<keyword evidence="1" id="KW-1133">Transmembrane helix</keyword>
<accession>A0A975EY15</accession>
<dbReference type="InterPro" id="IPR029062">
    <property type="entry name" value="Class_I_gatase-like"/>
</dbReference>
<dbReference type="RefSeq" id="WP_210117861.1">
    <property type="nucleotide sequence ID" value="NZ_CP054257.1"/>
</dbReference>
<dbReference type="PANTHER" id="PTHR48094">
    <property type="entry name" value="PROTEIN/NUCLEIC ACID DEGLYCASE DJ-1-RELATED"/>
    <property type="match status" value="1"/>
</dbReference>
<evidence type="ECO:0000313" key="4">
    <source>
        <dbReference type="Proteomes" id="UP000671995"/>
    </source>
</evidence>
<dbReference type="Pfam" id="PF01965">
    <property type="entry name" value="DJ-1_PfpI"/>
    <property type="match status" value="1"/>
</dbReference>
<dbReference type="SUPFAM" id="SSF52317">
    <property type="entry name" value="Class I glutamine amidotransferase-like"/>
    <property type="match status" value="1"/>
</dbReference>
<dbReference type="Gene3D" id="3.40.50.880">
    <property type="match status" value="1"/>
</dbReference>
<dbReference type="InterPro" id="IPR050325">
    <property type="entry name" value="Prot/Nucl_acid_deglycase"/>
</dbReference>
<dbReference type="Proteomes" id="UP000671995">
    <property type="component" value="Chromosome"/>
</dbReference>
<keyword evidence="1" id="KW-0472">Membrane</keyword>
<reference evidence="3" key="2">
    <citation type="journal article" date="2021" name="Microbiol. Resour. Announc.">
        <title>Complete Genome Sequences of Three Human Oral Treponema parvum Isolates.</title>
        <authorList>
            <person name="Zeng H."/>
            <person name="Watt R.M."/>
        </authorList>
    </citation>
    <scope>NUCLEOTIDE SEQUENCE</scope>
    <source>
        <strain evidence="3">ATCC 700773</strain>
    </source>
</reference>
<dbReference type="GO" id="GO:0005737">
    <property type="term" value="C:cytoplasm"/>
    <property type="evidence" value="ECO:0007669"/>
    <property type="project" value="TreeGrafter"/>
</dbReference>
<dbReference type="CDD" id="cd03135">
    <property type="entry name" value="GATase1_DJ-1"/>
    <property type="match status" value="1"/>
</dbReference>
<evidence type="ECO:0000256" key="1">
    <source>
        <dbReference type="SAM" id="Phobius"/>
    </source>
</evidence>
<name>A0A975EY15_9SPIR</name>
<dbReference type="NCBIfam" id="TIGR01383">
    <property type="entry name" value="not_thiJ"/>
    <property type="match status" value="1"/>
</dbReference>
<dbReference type="PANTHER" id="PTHR48094:SF12">
    <property type="entry name" value="PARKINSON DISEASE PROTEIN 7 HOMOLOG"/>
    <property type="match status" value="1"/>
</dbReference>
<feature type="transmembrane region" description="Helical" evidence="1">
    <location>
        <begin position="107"/>
        <end position="125"/>
    </location>
</feature>
<organism evidence="3 4">
    <name type="scientific">Treponema parvum</name>
    <dbReference type="NCBI Taxonomy" id="138851"/>
    <lineage>
        <taxon>Bacteria</taxon>
        <taxon>Pseudomonadati</taxon>
        <taxon>Spirochaetota</taxon>
        <taxon>Spirochaetia</taxon>
        <taxon>Spirochaetales</taxon>
        <taxon>Treponemataceae</taxon>
        <taxon>Treponema</taxon>
    </lineage>
</organism>
<dbReference type="InterPro" id="IPR002818">
    <property type="entry name" value="DJ-1/PfpI"/>
</dbReference>
<proteinExistence type="predicted"/>